<feature type="compositionally biased region" description="Acidic residues" evidence="1">
    <location>
        <begin position="144"/>
        <end position="158"/>
    </location>
</feature>
<dbReference type="EMBL" id="CAUYUJ010003916">
    <property type="protein sequence ID" value="CAK0807387.1"/>
    <property type="molecule type" value="Genomic_DNA"/>
</dbReference>
<gene>
    <name evidence="2" type="ORF">PCOR1329_LOCUS13281</name>
</gene>
<accession>A0ABN9QQZ7</accession>
<dbReference type="Proteomes" id="UP001189429">
    <property type="component" value="Unassembled WGS sequence"/>
</dbReference>
<evidence type="ECO:0008006" key="4">
    <source>
        <dbReference type="Google" id="ProtNLM"/>
    </source>
</evidence>
<evidence type="ECO:0000256" key="1">
    <source>
        <dbReference type="SAM" id="MobiDB-lite"/>
    </source>
</evidence>
<proteinExistence type="predicted"/>
<evidence type="ECO:0000313" key="3">
    <source>
        <dbReference type="Proteomes" id="UP001189429"/>
    </source>
</evidence>
<keyword evidence="3" id="KW-1185">Reference proteome</keyword>
<feature type="compositionally biased region" description="Basic residues" evidence="1">
    <location>
        <begin position="180"/>
        <end position="193"/>
    </location>
</feature>
<name>A0ABN9QQZ7_9DINO</name>
<feature type="region of interest" description="Disordered" evidence="1">
    <location>
        <begin position="77"/>
        <end position="226"/>
    </location>
</feature>
<sequence length="246" mass="25387">GPPKVYVYAVVCFPDSGQAVPHGATCLARCEPGYEPSTNLTCKDGQLEPLTLFECASGGAAPAAPASGAWGVGLDPGLTGPPARERAARRGHMGPRAAAVGGGGRRAGRGADLRRGAPADSAMLLPAGGAQESRTALVRAGGPEDSEGEGDTSEDGEEAATHALLQPRAETPRPGPPSPVRRRRPPRRPRRRPASCSRPGGLCRWPPRRAPPRCSRAAGRSGRCTEPLARAARARIRPAGAPNHHG</sequence>
<feature type="non-terminal residue" evidence="2">
    <location>
        <position position="1"/>
    </location>
</feature>
<evidence type="ECO:0000313" key="2">
    <source>
        <dbReference type="EMBL" id="CAK0807387.1"/>
    </source>
</evidence>
<comment type="caution">
    <text evidence="2">The sequence shown here is derived from an EMBL/GenBank/DDBJ whole genome shotgun (WGS) entry which is preliminary data.</text>
</comment>
<reference evidence="2" key="1">
    <citation type="submission" date="2023-10" db="EMBL/GenBank/DDBJ databases">
        <authorList>
            <person name="Chen Y."/>
            <person name="Shah S."/>
            <person name="Dougan E. K."/>
            <person name="Thang M."/>
            <person name="Chan C."/>
        </authorList>
    </citation>
    <scope>NUCLEOTIDE SEQUENCE [LARGE SCALE GENOMIC DNA]</scope>
</reference>
<organism evidence="2 3">
    <name type="scientific">Prorocentrum cordatum</name>
    <dbReference type="NCBI Taxonomy" id="2364126"/>
    <lineage>
        <taxon>Eukaryota</taxon>
        <taxon>Sar</taxon>
        <taxon>Alveolata</taxon>
        <taxon>Dinophyceae</taxon>
        <taxon>Prorocentrales</taxon>
        <taxon>Prorocentraceae</taxon>
        <taxon>Prorocentrum</taxon>
    </lineage>
</organism>
<protein>
    <recommendedName>
        <fullName evidence="4">Sushi domain-containing protein</fullName>
    </recommendedName>
</protein>
<feature type="compositionally biased region" description="Low complexity" evidence="1">
    <location>
        <begin position="194"/>
        <end position="205"/>
    </location>
</feature>